<evidence type="ECO:0000256" key="4">
    <source>
        <dbReference type="PROSITE-ProRule" id="PRU00134"/>
    </source>
</evidence>
<dbReference type="Gene3D" id="6.10.140.2220">
    <property type="match status" value="1"/>
</dbReference>
<dbReference type="InterPro" id="IPR002893">
    <property type="entry name" value="Znf_MYND"/>
</dbReference>
<accession>A0A6A4ILZ9</accession>
<dbReference type="SUPFAM" id="SSF144232">
    <property type="entry name" value="HIT/MYND zinc finger-like"/>
    <property type="match status" value="1"/>
</dbReference>
<proteinExistence type="predicted"/>
<dbReference type="PROSITE" id="PS50865">
    <property type="entry name" value="ZF_MYND_2"/>
    <property type="match status" value="1"/>
</dbReference>
<evidence type="ECO:0000256" key="2">
    <source>
        <dbReference type="ARBA" id="ARBA00022771"/>
    </source>
</evidence>
<keyword evidence="3" id="KW-0862">Zinc</keyword>
<name>A0A6A4ILZ9_9AGAR</name>
<dbReference type="Proteomes" id="UP000799118">
    <property type="component" value="Unassembled WGS sequence"/>
</dbReference>
<feature type="domain" description="MYND-type" evidence="5">
    <location>
        <begin position="370"/>
        <end position="418"/>
    </location>
</feature>
<evidence type="ECO:0000256" key="1">
    <source>
        <dbReference type="ARBA" id="ARBA00022723"/>
    </source>
</evidence>
<keyword evidence="1" id="KW-0479">Metal-binding</keyword>
<dbReference type="PROSITE" id="PS01360">
    <property type="entry name" value="ZF_MYND_1"/>
    <property type="match status" value="1"/>
</dbReference>
<gene>
    <name evidence="6" type="ORF">BT96DRAFT_1012481</name>
</gene>
<evidence type="ECO:0000313" key="6">
    <source>
        <dbReference type="EMBL" id="KAE9409484.1"/>
    </source>
</evidence>
<organism evidence="6 7">
    <name type="scientific">Gymnopus androsaceus JB14</name>
    <dbReference type="NCBI Taxonomy" id="1447944"/>
    <lineage>
        <taxon>Eukaryota</taxon>
        <taxon>Fungi</taxon>
        <taxon>Dikarya</taxon>
        <taxon>Basidiomycota</taxon>
        <taxon>Agaricomycotina</taxon>
        <taxon>Agaricomycetes</taxon>
        <taxon>Agaricomycetidae</taxon>
        <taxon>Agaricales</taxon>
        <taxon>Marasmiineae</taxon>
        <taxon>Omphalotaceae</taxon>
        <taxon>Gymnopus</taxon>
    </lineage>
</organism>
<dbReference type="EMBL" id="ML769387">
    <property type="protein sequence ID" value="KAE9409484.1"/>
    <property type="molecule type" value="Genomic_DNA"/>
</dbReference>
<reference evidence="6" key="1">
    <citation type="journal article" date="2019" name="Environ. Microbiol.">
        <title>Fungal ecological strategies reflected in gene transcription - a case study of two litter decomposers.</title>
        <authorList>
            <person name="Barbi F."/>
            <person name="Kohler A."/>
            <person name="Barry K."/>
            <person name="Baskaran P."/>
            <person name="Daum C."/>
            <person name="Fauchery L."/>
            <person name="Ihrmark K."/>
            <person name="Kuo A."/>
            <person name="LaButti K."/>
            <person name="Lipzen A."/>
            <person name="Morin E."/>
            <person name="Grigoriev I.V."/>
            <person name="Henrissat B."/>
            <person name="Lindahl B."/>
            <person name="Martin F."/>
        </authorList>
    </citation>
    <scope>NUCLEOTIDE SEQUENCE</scope>
    <source>
        <strain evidence="6">JB14</strain>
    </source>
</reference>
<keyword evidence="7" id="KW-1185">Reference proteome</keyword>
<dbReference type="GO" id="GO:0008270">
    <property type="term" value="F:zinc ion binding"/>
    <property type="evidence" value="ECO:0007669"/>
    <property type="project" value="UniProtKB-KW"/>
</dbReference>
<dbReference type="Pfam" id="PF01753">
    <property type="entry name" value="zf-MYND"/>
    <property type="match status" value="1"/>
</dbReference>
<dbReference type="AlphaFoldDB" id="A0A6A4ILZ9"/>
<keyword evidence="2 4" id="KW-0863">Zinc-finger</keyword>
<sequence>MGLPYQLQLKNVPSNVVPPRSAAPGEENHDPSEKALIAFHVLAKPGGGGILKTQPHLVDLVIEGLPGMVQWGIYLFKQRVDTPLDDAHNTCSFVIRTFNELLSVPKVNAVMIKDTPGIFEMTARYWMKAPPEDLDFTAIFFQNLCFNITWEQLNELSKAAKLEDKPVEIADLALSRAKSHLAKSKVRSLAIATNVLHLLMRKPRHYFTDLLLEKKVVTTYTNTLVKITKLFNAYRGSKETNEWHQLKNCVSVSVVSLRFTLIRNTGFPYIRESLKAGLLQGLCDLAKHFDDLAKFPREYIRIIITESLTRSLVIGCVVKISYEKLKSIGYGAQDEAMRKSYLEKEWDAFKSLTAMREDLLETAPKQKEAQKSCASEMCKAPPKQMKELKLCSGCLVTSYCSAECQRKHWKTGGHKAYCKLKQEEYEERAKEERRMIFEPTNVQYLRNLSTTDINIHLPHLQALARQTYPSVPHNKLVLCIDYTNVDIPTGTCSLKNLSTYEFDEGDEDRGGWLEPEISVLRARQNAELLWIVRDSLSSYTFIEMSFILGEFVIRRNFVSNTNMMERMAEVGFLPKLTKDAEIKKSAACPHLIDP</sequence>
<evidence type="ECO:0000259" key="5">
    <source>
        <dbReference type="PROSITE" id="PS50865"/>
    </source>
</evidence>
<dbReference type="OrthoDB" id="2881796at2759"/>
<protein>
    <recommendedName>
        <fullName evidence="5">MYND-type domain-containing protein</fullName>
    </recommendedName>
</protein>
<evidence type="ECO:0000256" key="3">
    <source>
        <dbReference type="ARBA" id="ARBA00022833"/>
    </source>
</evidence>
<evidence type="ECO:0000313" key="7">
    <source>
        <dbReference type="Proteomes" id="UP000799118"/>
    </source>
</evidence>